<dbReference type="AlphaFoldDB" id="A0A0A9GR69"/>
<organism evidence="1">
    <name type="scientific">Arundo donax</name>
    <name type="common">Giant reed</name>
    <name type="synonym">Donax arundinaceus</name>
    <dbReference type="NCBI Taxonomy" id="35708"/>
    <lineage>
        <taxon>Eukaryota</taxon>
        <taxon>Viridiplantae</taxon>
        <taxon>Streptophyta</taxon>
        <taxon>Embryophyta</taxon>
        <taxon>Tracheophyta</taxon>
        <taxon>Spermatophyta</taxon>
        <taxon>Magnoliopsida</taxon>
        <taxon>Liliopsida</taxon>
        <taxon>Poales</taxon>
        <taxon>Poaceae</taxon>
        <taxon>PACMAD clade</taxon>
        <taxon>Arundinoideae</taxon>
        <taxon>Arundineae</taxon>
        <taxon>Arundo</taxon>
    </lineage>
</organism>
<reference evidence="1" key="1">
    <citation type="submission" date="2014-09" db="EMBL/GenBank/DDBJ databases">
        <authorList>
            <person name="Magalhaes I.L.F."/>
            <person name="Oliveira U."/>
            <person name="Santos F.R."/>
            <person name="Vidigal T.H.D.A."/>
            <person name="Brescovit A.D."/>
            <person name="Santos A.J."/>
        </authorList>
    </citation>
    <scope>NUCLEOTIDE SEQUENCE</scope>
    <source>
        <tissue evidence="1">Shoot tissue taken approximately 20 cm above the soil surface</tissue>
    </source>
</reference>
<accession>A0A0A9GR69</accession>
<proteinExistence type="predicted"/>
<name>A0A0A9GR69_ARUDO</name>
<dbReference type="EMBL" id="GBRH01170281">
    <property type="protein sequence ID" value="JAE27615.1"/>
    <property type="molecule type" value="Transcribed_RNA"/>
</dbReference>
<protein>
    <submittedName>
        <fullName evidence="1">Uncharacterized protein</fullName>
    </submittedName>
</protein>
<reference evidence="1" key="2">
    <citation type="journal article" date="2015" name="Data Brief">
        <title>Shoot transcriptome of the giant reed, Arundo donax.</title>
        <authorList>
            <person name="Barrero R.A."/>
            <person name="Guerrero F.D."/>
            <person name="Moolhuijzen P."/>
            <person name="Goolsby J.A."/>
            <person name="Tidwell J."/>
            <person name="Bellgard S.E."/>
            <person name="Bellgard M.I."/>
        </authorList>
    </citation>
    <scope>NUCLEOTIDE SEQUENCE</scope>
    <source>
        <tissue evidence="1">Shoot tissue taken approximately 20 cm above the soil surface</tissue>
    </source>
</reference>
<sequence length="69" mass="7242">MQLLHRAGALAHLAERQLAPPPRARPPAPAGICFCSCSSARARFATIRTAAAPARPHEPTPPIARAVPT</sequence>
<evidence type="ECO:0000313" key="1">
    <source>
        <dbReference type="EMBL" id="JAE27615.1"/>
    </source>
</evidence>